<feature type="transmembrane region" description="Helical" evidence="1">
    <location>
        <begin position="114"/>
        <end position="136"/>
    </location>
</feature>
<dbReference type="HOGENOM" id="CLU_1056836_0_0_9"/>
<dbReference type="Proteomes" id="UP000006381">
    <property type="component" value="Chromosome"/>
</dbReference>
<reference evidence="2 3" key="1">
    <citation type="journal article" date="2005" name="Proc. Natl. Acad. Sci. U.S.A.">
        <title>Complete genome sequence of the probiotic lactic acid bacterium Lactobacillus acidophilus NCFM.</title>
        <authorList>
            <person name="Altermann E."/>
            <person name="Russell W.M."/>
            <person name="Azcarate-Peril M.A."/>
            <person name="Barrangou R."/>
            <person name="Buck B.L."/>
            <person name="McAuliffe O."/>
            <person name="Souther N."/>
            <person name="Dobson A."/>
            <person name="Duong T."/>
            <person name="Callanan M."/>
            <person name="Lick S."/>
            <person name="Hamrick A."/>
            <person name="Cano R."/>
            <person name="Klaenhammer T.R."/>
        </authorList>
    </citation>
    <scope>NUCLEOTIDE SEQUENCE [LARGE SCALE GENOMIC DNA]</scope>
    <source>
        <strain evidence="3">ATCC 700396 / NCK56 / N2 / NCFM</strain>
    </source>
</reference>
<dbReference type="STRING" id="272621.LBA1809"/>
<keyword evidence="1" id="KW-0472">Membrane</keyword>
<dbReference type="eggNOG" id="COG1266">
    <property type="taxonomic scope" value="Bacteria"/>
</dbReference>
<feature type="transmembrane region" description="Helical" evidence="1">
    <location>
        <begin position="212"/>
        <end position="233"/>
    </location>
</feature>
<dbReference type="EMBL" id="CP000033">
    <property type="protein sequence ID" value="AAV43611.1"/>
    <property type="molecule type" value="Genomic_DNA"/>
</dbReference>
<proteinExistence type="predicted"/>
<evidence type="ECO:0000256" key="1">
    <source>
        <dbReference type="SAM" id="Phobius"/>
    </source>
</evidence>
<evidence type="ECO:0000313" key="3">
    <source>
        <dbReference type="Proteomes" id="UP000006381"/>
    </source>
</evidence>
<dbReference type="KEGG" id="lac:LBA1809"/>
<feature type="transmembrane region" description="Helical" evidence="1">
    <location>
        <begin position="245"/>
        <end position="262"/>
    </location>
</feature>
<organism evidence="3">
    <name type="scientific">Lactobacillus acidophilus (strain ATCC 700396 / NCK56 / N2 / NCFM)</name>
    <dbReference type="NCBI Taxonomy" id="272621"/>
    <lineage>
        <taxon>Bacteria</taxon>
        <taxon>Bacillati</taxon>
        <taxon>Bacillota</taxon>
        <taxon>Bacilli</taxon>
        <taxon>Lactobacillales</taxon>
        <taxon>Lactobacillaceae</taxon>
        <taxon>Lactobacillus</taxon>
    </lineage>
</organism>
<feature type="transmembrane region" description="Helical" evidence="1">
    <location>
        <begin position="54"/>
        <end position="75"/>
    </location>
</feature>
<feature type="transmembrane region" description="Helical" evidence="1">
    <location>
        <begin position="142"/>
        <end position="164"/>
    </location>
</feature>
<feature type="transmembrane region" description="Helical" evidence="1">
    <location>
        <begin position="20"/>
        <end position="42"/>
    </location>
</feature>
<keyword evidence="1" id="KW-0812">Transmembrane</keyword>
<accession>Q5FI63</accession>
<gene>
    <name evidence="2" type="ordered locus">LBA1809</name>
</gene>
<feature type="transmembrane region" description="Helical" evidence="1">
    <location>
        <begin position="81"/>
        <end position="102"/>
    </location>
</feature>
<feature type="transmembrane region" description="Helical" evidence="1">
    <location>
        <begin position="176"/>
        <end position="192"/>
    </location>
</feature>
<evidence type="ECO:0000313" key="2">
    <source>
        <dbReference type="EMBL" id="AAV43611.1"/>
    </source>
</evidence>
<name>Q5FI63_LACAC</name>
<dbReference type="AlphaFoldDB" id="Q5FI63"/>
<keyword evidence="1" id="KW-1133">Transmembrane helix</keyword>
<keyword evidence="3" id="KW-1185">Reference proteome</keyword>
<protein>
    <submittedName>
        <fullName evidence="2">Uncharacterized protein</fullName>
    </submittedName>
</protein>
<sequence>MLADKNNSEKLNRLRINLYQISIFLSKISLLWRFCFFCYIFLIKKGMLKVSQKAWNKIFNVELIIGIVWIVLFSFHPERSFPIYLPVINWVFLAILVVLLILSTVRKKNRHIQTTISVLSALALPFTFNKLIQGIVTSLNTIFASWAPFFSIVGCLALLLVSIPMVKASLPAVKNWILRLIVVEGLGLSQLAPALKFYCAPKYVSELLESGLINALAMFILAFFIFKAWGLKFEWNLKFIKTKNFQWWAISATAPFLSLFPIF</sequence>